<gene>
    <name evidence="5" type="primary">recX</name>
    <name evidence="9" type="ORF">HMPREF9304_03970</name>
</gene>
<evidence type="ECO:0000256" key="2">
    <source>
        <dbReference type="ARBA" id="ARBA00009695"/>
    </source>
</evidence>
<dbReference type="GO" id="GO:0005737">
    <property type="term" value="C:cytoplasm"/>
    <property type="evidence" value="ECO:0007669"/>
    <property type="project" value="UniProtKB-SubCell"/>
</dbReference>
<protein>
    <recommendedName>
        <fullName evidence="3 5">Regulatory protein RecX</fullName>
    </recommendedName>
</protein>
<dbReference type="InterPro" id="IPR053924">
    <property type="entry name" value="RecX_HTH_2nd"/>
</dbReference>
<comment type="function">
    <text evidence="5">Modulates RecA activity.</text>
</comment>
<dbReference type="GO" id="GO:0006282">
    <property type="term" value="P:regulation of DNA repair"/>
    <property type="evidence" value="ECO:0007669"/>
    <property type="project" value="UniProtKB-UniRule"/>
</dbReference>
<dbReference type="PANTHER" id="PTHR33602">
    <property type="entry name" value="REGULATORY PROTEIN RECX FAMILY PROTEIN"/>
    <property type="match status" value="1"/>
</dbReference>
<comment type="similarity">
    <text evidence="2 5">Belongs to the RecX family.</text>
</comment>
<dbReference type="InterPro" id="IPR036388">
    <property type="entry name" value="WH-like_DNA-bd_sf"/>
</dbReference>
<evidence type="ECO:0000256" key="5">
    <source>
        <dbReference type="HAMAP-Rule" id="MF_01114"/>
    </source>
</evidence>
<evidence type="ECO:0000259" key="6">
    <source>
        <dbReference type="Pfam" id="PF02631"/>
    </source>
</evidence>
<dbReference type="InterPro" id="IPR053925">
    <property type="entry name" value="RecX_HTH_3rd"/>
</dbReference>
<dbReference type="Pfam" id="PF21982">
    <property type="entry name" value="RecX_HTH1"/>
    <property type="match status" value="1"/>
</dbReference>
<comment type="caution">
    <text evidence="9">The sequence shown here is derived from an EMBL/GenBank/DDBJ whole genome shotgun (WGS) entry which is preliminary data.</text>
</comment>
<dbReference type="HAMAP" id="MF_01114">
    <property type="entry name" value="RecX"/>
    <property type="match status" value="1"/>
</dbReference>
<reference evidence="9 10" key="1">
    <citation type="submission" date="2014-07" db="EMBL/GenBank/DDBJ databases">
        <authorList>
            <person name="McCorrison J."/>
            <person name="Sanka R."/>
            <person name="Torralba M."/>
            <person name="Gillis M."/>
            <person name="Haft D.H."/>
            <person name="Methe B."/>
            <person name="Sutton G."/>
            <person name="Nelson K.E."/>
        </authorList>
    </citation>
    <scope>NUCLEOTIDE SEQUENCE [LARGE SCALE GENOMIC DNA]</scope>
    <source>
        <strain evidence="9 10">S9-PR14</strain>
    </source>
</reference>
<evidence type="ECO:0000259" key="7">
    <source>
        <dbReference type="Pfam" id="PF21981"/>
    </source>
</evidence>
<dbReference type="RefSeq" id="WP_036926577.1">
    <property type="nucleotide sequence ID" value="NZ_JRPQ01000067.1"/>
</dbReference>
<evidence type="ECO:0000259" key="8">
    <source>
        <dbReference type="Pfam" id="PF21982"/>
    </source>
</evidence>
<evidence type="ECO:0000313" key="10">
    <source>
        <dbReference type="Proteomes" id="UP000029723"/>
    </source>
</evidence>
<organism evidence="9 10">
    <name type="scientific">Hoylesella timonensis S9-PR14</name>
    <dbReference type="NCBI Taxonomy" id="1401062"/>
    <lineage>
        <taxon>Bacteria</taxon>
        <taxon>Pseudomonadati</taxon>
        <taxon>Bacteroidota</taxon>
        <taxon>Bacteroidia</taxon>
        <taxon>Bacteroidales</taxon>
        <taxon>Prevotellaceae</taxon>
        <taxon>Hoylesella</taxon>
    </lineage>
</organism>
<accession>A0A098YSX1</accession>
<evidence type="ECO:0000313" key="9">
    <source>
        <dbReference type="EMBL" id="KGI22509.1"/>
    </source>
</evidence>
<feature type="domain" description="RecX third three-helical" evidence="7">
    <location>
        <begin position="106"/>
        <end position="153"/>
    </location>
</feature>
<keyword evidence="4 5" id="KW-0963">Cytoplasm</keyword>
<dbReference type="Pfam" id="PF21981">
    <property type="entry name" value="RecX_HTH3"/>
    <property type="match status" value="1"/>
</dbReference>
<dbReference type="InterPro" id="IPR053926">
    <property type="entry name" value="RecX_HTH_1st"/>
</dbReference>
<dbReference type="Pfam" id="PF02631">
    <property type="entry name" value="RecX_HTH2"/>
    <property type="match status" value="1"/>
</dbReference>
<dbReference type="AlphaFoldDB" id="A0A098YSX1"/>
<dbReference type="PANTHER" id="PTHR33602:SF1">
    <property type="entry name" value="REGULATORY PROTEIN RECX FAMILY PROTEIN"/>
    <property type="match status" value="1"/>
</dbReference>
<dbReference type="OrthoDB" id="1523826at2"/>
<evidence type="ECO:0000256" key="3">
    <source>
        <dbReference type="ARBA" id="ARBA00018111"/>
    </source>
</evidence>
<comment type="subcellular location">
    <subcellularLocation>
        <location evidence="1 5">Cytoplasm</location>
    </subcellularLocation>
</comment>
<evidence type="ECO:0000256" key="4">
    <source>
        <dbReference type="ARBA" id="ARBA00022490"/>
    </source>
</evidence>
<sequence length="162" mass="19213">MLKEKKQVTEQEAWQKLSNWCAKAEHSSGEMRQKMMRWDIAEDAQERILERLVSGKYIDDERFAHAYAHDKLTYDKWGRRKIEQGLYQKGVSKDIYGKVLDEISDERYIEVLKPLLSKKWKTITGRNDYECAMKLMKYALGRGFELPVIRKCIDDMEIPTDD</sequence>
<feature type="domain" description="RecX second three-helical" evidence="6">
    <location>
        <begin position="59"/>
        <end position="95"/>
    </location>
</feature>
<dbReference type="InterPro" id="IPR003783">
    <property type="entry name" value="Regulatory_RecX"/>
</dbReference>
<dbReference type="Gene3D" id="1.10.10.10">
    <property type="entry name" value="Winged helix-like DNA-binding domain superfamily/Winged helix DNA-binding domain"/>
    <property type="match status" value="2"/>
</dbReference>
<proteinExistence type="inferred from homology"/>
<dbReference type="Proteomes" id="UP000029723">
    <property type="component" value="Unassembled WGS sequence"/>
</dbReference>
<feature type="domain" description="RecX first three-helical" evidence="8">
    <location>
        <begin position="13"/>
        <end position="52"/>
    </location>
</feature>
<evidence type="ECO:0000256" key="1">
    <source>
        <dbReference type="ARBA" id="ARBA00004496"/>
    </source>
</evidence>
<name>A0A098YSX1_9BACT</name>
<dbReference type="EMBL" id="JRPQ01000067">
    <property type="protein sequence ID" value="KGI22509.1"/>
    <property type="molecule type" value="Genomic_DNA"/>
</dbReference>